<sequence length="143" mass="15818">MKLSLNATTGTLHLAASSSISSATSAAELATLFAPAPVEHSAAHGGYTHYFIRAVPLDEGQGSFRLIYFHQRLDSISFAFYPDGQAHLSWNDWSEQQEQRLAAEYDAWLTKQVGSRRQFAWGTVWAEYDPRSGGSSIGMRYAL</sequence>
<accession>A0A4Q5LIV8</accession>
<dbReference type="EMBL" id="SEWE01000004">
    <property type="protein sequence ID" value="RYU83237.1"/>
    <property type="molecule type" value="Genomic_DNA"/>
</dbReference>
<evidence type="ECO:0000313" key="2">
    <source>
        <dbReference type="EMBL" id="RYU83237.1"/>
    </source>
</evidence>
<dbReference type="OrthoDB" id="882910at2"/>
<feature type="signal peptide" evidence="1">
    <location>
        <begin position="1"/>
        <end position="26"/>
    </location>
</feature>
<dbReference type="RefSeq" id="WP_129919617.1">
    <property type="nucleotide sequence ID" value="NZ_SEWE01000004.1"/>
</dbReference>
<evidence type="ECO:0000256" key="1">
    <source>
        <dbReference type="SAM" id="SignalP"/>
    </source>
</evidence>
<dbReference type="Proteomes" id="UP000294155">
    <property type="component" value="Unassembled WGS sequence"/>
</dbReference>
<keyword evidence="1" id="KW-0732">Signal</keyword>
<keyword evidence="3" id="KW-1185">Reference proteome</keyword>
<comment type="caution">
    <text evidence="2">The sequence shown here is derived from an EMBL/GenBank/DDBJ whole genome shotgun (WGS) entry which is preliminary data.</text>
</comment>
<evidence type="ECO:0000313" key="3">
    <source>
        <dbReference type="Proteomes" id="UP000294155"/>
    </source>
</evidence>
<protein>
    <submittedName>
        <fullName evidence="2">Uncharacterized protein</fullName>
    </submittedName>
</protein>
<name>A0A4Q5LIV8_9BACT</name>
<gene>
    <name evidence="2" type="ORF">EWM57_02825</name>
</gene>
<feature type="chain" id="PRO_5020538272" evidence="1">
    <location>
        <begin position="27"/>
        <end position="143"/>
    </location>
</feature>
<organism evidence="2 3">
    <name type="scientific">Hymenobacter persicinus</name>
    <dbReference type="NCBI Taxonomy" id="2025506"/>
    <lineage>
        <taxon>Bacteria</taxon>
        <taxon>Pseudomonadati</taxon>
        <taxon>Bacteroidota</taxon>
        <taxon>Cytophagia</taxon>
        <taxon>Cytophagales</taxon>
        <taxon>Hymenobacteraceae</taxon>
        <taxon>Hymenobacter</taxon>
    </lineage>
</organism>
<dbReference type="AlphaFoldDB" id="A0A4Q5LIV8"/>
<proteinExistence type="predicted"/>
<reference evidence="2 3" key="1">
    <citation type="submission" date="2019-02" db="EMBL/GenBank/DDBJ databases">
        <title>Bacterial novel species isolated from soil.</title>
        <authorList>
            <person name="Jung H.-Y."/>
        </authorList>
    </citation>
    <scope>NUCLEOTIDE SEQUENCE [LARGE SCALE GENOMIC DNA]</scope>
    <source>
        <strain evidence="2 3">1-3-3-3</strain>
    </source>
</reference>